<reference evidence="2" key="1">
    <citation type="submission" date="2017-05" db="UniProtKB">
        <authorList>
            <consortium name="EnsemblMetazoa"/>
        </authorList>
    </citation>
    <scope>IDENTIFICATION</scope>
</reference>
<keyword evidence="1" id="KW-0812">Transmembrane</keyword>
<proteinExistence type="predicted"/>
<organism evidence="2">
    <name type="scientific">Amphimedon queenslandica</name>
    <name type="common">Sponge</name>
    <dbReference type="NCBI Taxonomy" id="400682"/>
    <lineage>
        <taxon>Eukaryota</taxon>
        <taxon>Metazoa</taxon>
        <taxon>Porifera</taxon>
        <taxon>Demospongiae</taxon>
        <taxon>Heteroscleromorpha</taxon>
        <taxon>Haplosclerida</taxon>
        <taxon>Niphatidae</taxon>
        <taxon>Amphimedon</taxon>
    </lineage>
</organism>
<dbReference type="EnsemblMetazoa" id="Aqu2.1.31342_001">
    <property type="protein sequence ID" value="Aqu2.1.31342_001"/>
    <property type="gene ID" value="Aqu2.1.31342"/>
</dbReference>
<dbReference type="OrthoDB" id="10680558at2759"/>
<protein>
    <submittedName>
        <fullName evidence="2">Uncharacterized protein</fullName>
    </submittedName>
</protein>
<accession>A0A1X7UVD1</accession>
<dbReference type="InParanoid" id="A0A1X7UVD1"/>
<name>A0A1X7UVD1_AMPQE</name>
<sequence length="1092" mass="125047">MCLNRIKLGYPRPRFPGDSYPYCVDVVGVHPPPLSLLKPDSEGKLTFKVQFSRPVVYAPDTQYYENNEFKPTVTKDAYLTPSLSKMQKVGGPISVSYTGDSYLWRKYVFQLTQDEIKMLSKLYLVIDGEQLYVESYLLHGVMTTFVPLSIFGEYYIDPALAAGKTPRQVRQTPHCYERYRRPLPDPYYEDHVHSQISISVASDPQAHSLSNNDELRLTLKAFGAGDMSIQLPERIKGVYNGINVSIGIPAGQVIRINRNDGYHRIPTKTKIIHEVYERVYHTRAVLPVQRRGFTSHLPEPNYQDLLNLDIQNGIYTLRAAQTSFLLFIAVPFSGNNYAFYSREGGIWRLKSDPYGPNANFRFFERNYNVPAFYSRECDADSIRTRPTMKRGLTVHTYELGTHYRLIEPDIDAPERWYTYRKTKIYLQSKDITALASFGVGSGFNVKLIPKFLYDALSKYVVLLRPFSQQNWMVLALDEGIFVPRSQLHKNCGGILMFENENYREGNDFCEKKMGSCTGLPWTSTERFPVIPPFGVPEFAGWTYNRSKMESTSYLGYVIHPLNYHFEDWLQSVPKAIYHYRNRRGYIIITGQDATTDYITVPVSGVKLLSPNLDFSSCNKVWSINNVLQRETTLTIYLNNNGLGGADVTVKVLCTRGLIVIPSNGVKTQWVEAKTNVRVTFKLDATLVATKEKETHYCHLNISVHSTQSPPRSLECPKVAIKSYAGLFTDPCKLKKTPLPGTSLKFFVLPRSQLNESSGVTISTLLTTGPQVLVFMRAISVILTVSREEYLSNLLKVVVHCENPNMLVIEEEEAGHEALLLLLKRIEVASFWNKKPINFYSSFLKRRRFYFFAVRKWLLETNGTVRAPSGCSIKVAANRPHRLCNKPETVDEVYVPLIHEDIGYITNIRRSEFWYLEPIYGKQSKGVIITLFLCIGLLVLFSLLTGSGHAILLIFRKQLPSLRKKSKLRRKIDQLKAIDKKSWEMPQMYLQKGKYGPHYILYNFKCTESLSTCDLKSLKVAGQLKYEEKELQVLFGHVKNIYKKELDHSGDIWLQASSGWYLLQAGNVSPEYVDHLNDYYKDCGIKVEVMKRE</sequence>
<keyword evidence="1" id="KW-1133">Transmembrane helix</keyword>
<evidence type="ECO:0000313" key="2">
    <source>
        <dbReference type="EnsemblMetazoa" id="Aqu2.1.31342_001"/>
    </source>
</evidence>
<evidence type="ECO:0000256" key="1">
    <source>
        <dbReference type="SAM" id="Phobius"/>
    </source>
</evidence>
<keyword evidence="1" id="KW-0472">Membrane</keyword>
<dbReference type="AlphaFoldDB" id="A0A1X7UVD1"/>
<feature type="transmembrane region" description="Helical" evidence="1">
    <location>
        <begin position="926"/>
        <end position="954"/>
    </location>
</feature>